<dbReference type="EMBL" id="BDUF01000086">
    <property type="protein sequence ID" value="GAX91287.1"/>
    <property type="molecule type" value="Genomic_DNA"/>
</dbReference>
<evidence type="ECO:0000256" key="2">
    <source>
        <dbReference type="ARBA" id="ARBA00023125"/>
    </source>
</evidence>
<keyword evidence="6" id="KW-1185">Reference proteome</keyword>
<dbReference type="Pfam" id="PF00392">
    <property type="entry name" value="GntR"/>
    <property type="match status" value="1"/>
</dbReference>
<evidence type="ECO:0000313" key="6">
    <source>
        <dbReference type="Proteomes" id="UP000217785"/>
    </source>
</evidence>
<dbReference type="CDD" id="cd07377">
    <property type="entry name" value="WHTH_GntR"/>
    <property type="match status" value="1"/>
</dbReference>
<dbReference type="SMART" id="SM00345">
    <property type="entry name" value="HTH_GNTR"/>
    <property type="match status" value="1"/>
</dbReference>
<dbReference type="InterPro" id="IPR036388">
    <property type="entry name" value="WH-like_DNA-bd_sf"/>
</dbReference>
<organism evidence="5 6">
    <name type="scientific">Effusibacillus lacus</name>
    <dbReference type="NCBI Taxonomy" id="1348429"/>
    <lineage>
        <taxon>Bacteria</taxon>
        <taxon>Bacillati</taxon>
        <taxon>Bacillota</taxon>
        <taxon>Bacilli</taxon>
        <taxon>Bacillales</taxon>
        <taxon>Alicyclobacillaceae</taxon>
        <taxon>Effusibacillus</taxon>
    </lineage>
</organism>
<dbReference type="Pfam" id="PF07729">
    <property type="entry name" value="FCD"/>
    <property type="match status" value="1"/>
</dbReference>
<feature type="domain" description="HTH gntR-type" evidence="4">
    <location>
        <begin position="6"/>
        <end position="73"/>
    </location>
</feature>
<reference evidence="6" key="1">
    <citation type="submission" date="2017-07" db="EMBL/GenBank/DDBJ databases">
        <title>Draft genome sequence of Effusibacillus lacus strain skLN1.</title>
        <authorList>
            <person name="Watanabe M."/>
            <person name="Kojima H."/>
            <person name="Fukui M."/>
        </authorList>
    </citation>
    <scope>NUCLEOTIDE SEQUENCE [LARGE SCALE GENOMIC DNA]</scope>
    <source>
        <strain evidence="6">skLN1</strain>
    </source>
</reference>
<dbReference type="SUPFAM" id="SSF46785">
    <property type="entry name" value="Winged helix' DNA-binding domain"/>
    <property type="match status" value="1"/>
</dbReference>
<name>A0A292YJK5_9BACL</name>
<dbReference type="OrthoDB" id="114741at2"/>
<evidence type="ECO:0000259" key="4">
    <source>
        <dbReference type="PROSITE" id="PS50949"/>
    </source>
</evidence>
<dbReference type="PANTHER" id="PTHR43537">
    <property type="entry name" value="TRANSCRIPTIONAL REGULATOR, GNTR FAMILY"/>
    <property type="match status" value="1"/>
</dbReference>
<keyword evidence="3" id="KW-0804">Transcription</keyword>
<keyword evidence="1" id="KW-0805">Transcription regulation</keyword>
<protein>
    <submittedName>
        <fullName evidence="5">GntR family transcriptional regulator</fullName>
    </submittedName>
</protein>
<comment type="caution">
    <text evidence="5">The sequence shown here is derived from an EMBL/GenBank/DDBJ whole genome shotgun (WGS) entry which is preliminary data.</text>
</comment>
<dbReference type="Gene3D" id="1.20.120.530">
    <property type="entry name" value="GntR ligand-binding domain-like"/>
    <property type="match status" value="1"/>
</dbReference>
<proteinExistence type="predicted"/>
<dbReference type="AlphaFoldDB" id="A0A292YJK5"/>
<dbReference type="Proteomes" id="UP000217785">
    <property type="component" value="Unassembled WGS sequence"/>
</dbReference>
<evidence type="ECO:0000256" key="1">
    <source>
        <dbReference type="ARBA" id="ARBA00023015"/>
    </source>
</evidence>
<accession>A0A292YJK5</accession>
<dbReference type="InterPro" id="IPR008920">
    <property type="entry name" value="TF_FadR/GntR_C"/>
</dbReference>
<dbReference type="SUPFAM" id="SSF48008">
    <property type="entry name" value="GntR ligand-binding domain-like"/>
    <property type="match status" value="1"/>
</dbReference>
<dbReference type="InterPro" id="IPR036390">
    <property type="entry name" value="WH_DNA-bd_sf"/>
</dbReference>
<dbReference type="SMART" id="SM00895">
    <property type="entry name" value="FCD"/>
    <property type="match status" value="1"/>
</dbReference>
<dbReference type="RefSeq" id="WP_096183006.1">
    <property type="nucleotide sequence ID" value="NZ_BDUF01000086.1"/>
</dbReference>
<evidence type="ECO:0000256" key="3">
    <source>
        <dbReference type="ARBA" id="ARBA00023163"/>
    </source>
</evidence>
<dbReference type="Gene3D" id="1.10.10.10">
    <property type="entry name" value="Winged helix-like DNA-binding domain superfamily/Winged helix DNA-binding domain"/>
    <property type="match status" value="1"/>
</dbReference>
<keyword evidence="2" id="KW-0238">DNA-binding</keyword>
<gene>
    <name evidence="5" type="ORF">EFBL_2953</name>
</gene>
<dbReference type="InterPro" id="IPR000524">
    <property type="entry name" value="Tscrpt_reg_HTH_GntR"/>
</dbReference>
<sequence length="225" mass="26519">MVQIPTTRSEWVYERLKEAILSGKIAPEERIVVDQIAREFGTSAIPVREAIRRLEAEGWVENKPFVGARVAPVRIEELEELLSIRLALEPILARTAVLGATNETIDRLEQLVEEMDKCIDHNDTVQYSRLNYEFHRLLYELSPWKELFRIVISVWERSARSRWIFVQTPDSMLASQQEHRAMMEAFRNRDAKELERQMRLQKERSFDLYMSYIKNKMNECASEDS</sequence>
<dbReference type="GO" id="GO:0003677">
    <property type="term" value="F:DNA binding"/>
    <property type="evidence" value="ECO:0007669"/>
    <property type="project" value="UniProtKB-KW"/>
</dbReference>
<dbReference type="InterPro" id="IPR011711">
    <property type="entry name" value="GntR_C"/>
</dbReference>
<dbReference type="GO" id="GO:0003700">
    <property type="term" value="F:DNA-binding transcription factor activity"/>
    <property type="evidence" value="ECO:0007669"/>
    <property type="project" value="InterPro"/>
</dbReference>
<dbReference type="PROSITE" id="PS50949">
    <property type="entry name" value="HTH_GNTR"/>
    <property type="match status" value="1"/>
</dbReference>
<dbReference type="PANTHER" id="PTHR43537:SF24">
    <property type="entry name" value="GLUCONATE OPERON TRANSCRIPTIONAL REPRESSOR"/>
    <property type="match status" value="1"/>
</dbReference>
<evidence type="ECO:0000313" key="5">
    <source>
        <dbReference type="EMBL" id="GAX91287.1"/>
    </source>
</evidence>